<keyword evidence="1" id="KW-1133">Transmembrane helix</keyword>
<keyword evidence="1" id="KW-0812">Transmembrane</keyword>
<dbReference type="EMBL" id="GIFC01002682">
    <property type="protein sequence ID" value="MXU84765.1"/>
    <property type="molecule type" value="Transcribed_RNA"/>
</dbReference>
<name>A0A6B0U881_IXORI</name>
<evidence type="ECO:0000313" key="2">
    <source>
        <dbReference type="EMBL" id="MXU84765.1"/>
    </source>
</evidence>
<organism evidence="2">
    <name type="scientific">Ixodes ricinus</name>
    <name type="common">Common tick</name>
    <name type="synonym">Acarus ricinus</name>
    <dbReference type="NCBI Taxonomy" id="34613"/>
    <lineage>
        <taxon>Eukaryota</taxon>
        <taxon>Metazoa</taxon>
        <taxon>Ecdysozoa</taxon>
        <taxon>Arthropoda</taxon>
        <taxon>Chelicerata</taxon>
        <taxon>Arachnida</taxon>
        <taxon>Acari</taxon>
        <taxon>Parasitiformes</taxon>
        <taxon>Ixodida</taxon>
        <taxon>Ixodoidea</taxon>
        <taxon>Ixodidae</taxon>
        <taxon>Ixodinae</taxon>
        <taxon>Ixodes</taxon>
    </lineage>
</organism>
<accession>A0A6B0U881</accession>
<keyword evidence="1" id="KW-0472">Membrane</keyword>
<dbReference type="AlphaFoldDB" id="A0A6B0U881"/>
<feature type="transmembrane region" description="Helical" evidence="1">
    <location>
        <begin position="6"/>
        <end position="27"/>
    </location>
</feature>
<protein>
    <submittedName>
        <fullName evidence="2">Putative secreted protein</fullName>
    </submittedName>
</protein>
<reference evidence="2" key="1">
    <citation type="submission" date="2019-12" db="EMBL/GenBank/DDBJ databases">
        <title>An insight into the sialome of adult female Ixodes ricinus ticks feeding for 6 days.</title>
        <authorList>
            <person name="Perner J."/>
            <person name="Ribeiro J.M.C."/>
        </authorList>
    </citation>
    <scope>NUCLEOTIDE SEQUENCE</scope>
    <source>
        <strain evidence="2">Semi-engorged</strain>
        <tissue evidence="2">Salivary glands</tissue>
    </source>
</reference>
<proteinExistence type="predicted"/>
<sequence>MRQCFHVSWATLINCINMFIFAISASLSKPPWHHIFYHLQESLSPVLLLPCVAKGKQNCSQEFFGALWQGGAYTYIASFSRT</sequence>
<evidence type="ECO:0000256" key="1">
    <source>
        <dbReference type="SAM" id="Phobius"/>
    </source>
</evidence>